<dbReference type="InterPro" id="IPR014284">
    <property type="entry name" value="RNA_pol_sigma-70_dom"/>
</dbReference>
<evidence type="ECO:0000313" key="8">
    <source>
        <dbReference type="Proteomes" id="UP001597118"/>
    </source>
</evidence>
<dbReference type="InterPro" id="IPR013324">
    <property type="entry name" value="RNA_pol_sigma_r3/r4-like"/>
</dbReference>
<protein>
    <submittedName>
        <fullName evidence="7">RNA polymerase sigma factor</fullName>
    </submittedName>
</protein>
<feature type="domain" description="RNA polymerase sigma factor 70 region 4 type 2" evidence="6">
    <location>
        <begin position="123"/>
        <end position="175"/>
    </location>
</feature>
<name>A0ABW4ID66_9SPHI</name>
<organism evidence="7 8">
    <name type="scientific">Pseudopedobacter beijingensis</name>
    <dbReference type="NCBI Taxonomy" id="1207056"/>
    <lineage>
        <taxon>Bacteria</taxon>
        <taxon>Pseudomonadati</taxon>
        <taxon>Bacteroidota</taxon>
        <taxon>Sphingobacteriia</taxon>
        <taxon>Sphingobacteriales</taxon>
        <taxon>Sphingobacteriaceae</taxon>
        <taxon>Pseudopedobacter</taxon>
    </lineage>
</organism>
<evidence type="ECO:0000259" key="5">
    <source>
        <dbReference type="Pfam" id="PF04542"/>
    </source>
</evidence>
<keyword evidence="3" id="KW-0731">Sigma factor</keyword>
<dbReference type="SUPFAM" id="SSF88659">
    <property type="entry name" value="Sigma3 and sigma4 domains of RNA polymerase sigma factors"/>
    <property type="match status" value="1"/>
</dbReference>
<gene>
    <name evidence="7" type="ORF">ACFSAH_10820</name>
</gene>
<keyword evidence="4" id="KW-0804">Transcription</keyword>
<feature type="domain" description="RNA polymerase sigma-70 region 2" evidence="5">
    <location>
        <begin position="27"/>
        <end position="93"/>
    </location>
</feature>
<dbReference type="NCBIfam" id="TIGR02937">
    <property type="entry name" value="sigma70-ECF"/>
    <property type="match status" value="1"/>
</dbReference>
<evidence type="ECO:0000313" key="7">
    <source>
        <dbReference type="EMBL" id="MFD1630372.1"/>
    </source>
</evidence>
<comment type="caution">
    <text evidence="7">The sequence shown here is derived from an EMBL/GenBank/DDBJ whole genome shotgun (WGS) entry which is preliminary data.</text>
</comment>
<dbReference type="SUPFAM" id="SSF88946">
    <property type="entry name" value="Sigma2 domain of RNA polymerase sigma factors"/>
    <property type="match status" value="1"/>
</dbReference>
<dbReference type="Proteomes" id="UP001597118">
    <property type="component" value="Unassembled WGS sequence"/>
</dbReference>
<evidence type="ECO:0000259" key="6">
    <source>
        <dbReference type="Pfam" id="PF08281"/>
    </source>
</evidence>
<dbReference type="EMBL" id="JBHUDG010000016">
    <property type="protein sequence ID" value="MFD1630372.1"/>
    <property type="molecule type" value="Genomic_DNA"/>
</dbReference>
<dbReference type="CDD" id="cd06171">
    <property type="entry name" value="Sigma70_r4"/>
    <property type="match status" value="1"/>
</dbReference>
<dbReference type="Gene3D" id="1.10.10.10">
    <property type="entry name" value="Winged helix-like DNA-binding domain superfamily/Winged helix DNA-binding domain"/>
    <property type="match status" value="1"/>
</dbReference>
<evidence type="ECO:0000256" key="1">
    <source>
        <dbReference type="ARBA" id="ARBA00010641"/>
    </source>
</evidence>
<dbReference type="InterPro" id="IPR013249">
    <property type="entry name" value="RNA_pol_sigma70_r4_t2"/>
</dbReference>
<accession>A0ABW4ID66</accession>
<dbReference type="InterPro" id="IPR039425">
    <property type="entry name" value="RNA_pol_sigma-70-like"/>
</dbReference>
<keyword evidence="8" id="KW-1185">Reference proteome</keyword>
<dbReference type="InterPro" id="IPR013325">
    <property type="entry name" value="RNA_pol_sigma_r2"/>
</dbReference>
<dbReference type="Pfam" id="PF04542">
    <property type="entry name" value="Sigma70_r2"/>
    <property type="match status" value="1"/>
</dbReference>
<dbReference type="InterPro" id="IPR007627">
    <property type="entry name" value="RNA_pol_sigma70_r2"/>
</dbReference>
<dbReference type="PANTHER" id="PTHR43133:SF46">
    <property type="entry name" value="RNA POLYMERASE SIGMA-70 FACTOR ECF SUBFAMILY"/>
    <property type="match status" value="1"/>
</dbReference>
<evidence type="ECO:0000256" key="2">
    <source>
        <dbReference type="ARBA" id="ARBA00023015"/>
    </source>
</evidence>
<comment type="similarity">
    <text evidence="1">Belongs to the sigma-70 factor family. ECF subfamily.</text>
</comment>
<dbReference type="Pfam" id="PF08281">
    <property type="entry name" value="Sigma70_r4_2"/>
    <property type="match status" value="1"/>
</dbReference>
<sequence>MTMYNKYGDQELWVRIKLGDEKAFIALYERYWAILYAHALKMLKDKDEAMDVVQDVFTHFLTKVEEIELSTSLKSYLYAAVRNRILNQINKNRLKDSYVNSLVDFVNQGYDIDDQMTYRDLLEKIEEEVNNLPPKMKKIFEMSRTTGLSHKTIAKELNITDHTVKKTINRVLKALKAKITVLFFPFI</sequence>
<dbReference type="InterPro" id="IPR014327">
    <property type="entry name" value="RNA_pol_sigma70_bacteroid"/>
</dbReference>
<evidence type="ECO:0000256" key="4">
    <source>
        <dbReference type="ARBA" id="ARBA00023163"/>
    </source>
</evidence>
<dbReference type="PANTHER" id="PTHR43133">
    <property type="entry name" value="RNA POLYMERASE ECF-TYPE SIGMA FACTO"/>
    <property type="match status" value="1"/>
</dbReference>
<dbReference type="Gene3D" id="1.10.1740.10">
    <property type="match status" value="1"/>
</dbReference>
<keyword evidence="2" id="KW-0805">Transcription regulation</keyword>
<dbReference type="NCBIfam" id="TIGR02985">
    <property type="entry name" value="Sig70_bacteroi1"/>
    <property type="match status" value="1"/>
</dbReference>
<reference evidence="8" key="1">
    <citation type="journal article" date="2019" name="Int. J. Syst. Evol. Microbiol.">
        <title>The Global Catalogue of Microorganisms (GCM) 10K type strain sequencing project: providing services to taxonomists for standard genome sequencing and annotation.</title>
        <authorList>
            <consortium name="The Broad Institute Genomics Platform"/>
            <consortium name="The Broad Institute Genome Sequencing Center for Infectious Disease"/>
            <person name="Wu L."/>
            <person name="Ma J."/>
        </authorList>
    </citation>
    <scope>NUCLEOTIDE SEQUENCE [LARGE SCALE GENOMIC DNA]</scope>
    <source>
        <strain evidence="8">CCUG 53762</strain>
    </source>
</reference>
<proteinExistence type="inferred from homology"/>
<dbReference type="InterPro" id="IPR036388">
    <property type="entry name" value="WH-like_DNA-bd_sf"/>
</dbReference>
<evidence type="ECO:0000256" key="3">
    <source>
        <dbReference type="ARBA" id="ARBA00023082"/>
    </source>
</evidence>